<dbReference type="EMBL" id="FUEG01000002">
    <property type="protein sequence ID" value="SJL00199.1"/>
    <property type="molecule type" value="Genomic_DNA"/>
</dbReference>
<name>A0A284QUT3_ARMOS</name>
<dbReference type="PANTHER" id="PTHR24030">
    <property type="entry name" value="PROTEIN CMSS1"/>
    <property type="match status" value="1"/>
</dbReference>
<evidence type="ECO:0000256" key="1">
    <source>
        <dbReference type="SAM" id="MobiDB-lite"/>
    </source>
</evidence>
<reference evidence="3" key="1">
    <citation type="journal article" date="2017" name="Nat. Ecol. Evol.">
        <title>Genome expansion and lineage-specific genetic innovations in the forest pathogenic fungi Armillaria.</title>
        <authorList>
            <person name="Sipos G."/>
            <person name="Prasanna A.N."/>
            <person name="Walter M.C."/>
            <person name="O'Connor E."/>
            <person name="Balint B."/>
            <person name="Krizsan K."/>
            <person name="Kiss B."/>
            <person name="Hess J."/>
            <person name="Varga T."/>
            <person name="Slot J."/>
            <person name="Riley R."/>
            <person name="Boka B."/>
            <person name="Rigling D."/>
            <person name="Barry K."/>
            <person name="Lee J."/>
            <person name="Mihaltcheva S."/>
            <person name="LaButti K."/>
            <person name="Lipzen A."/>
            <person name="Waldron R."/>
            <person name="Moloney N.M."/>
            <person name="Sperisen C."/>
            <person name="Kredics L."/>
            <person name="Vagvoelgyi C."/>
            <person name="Patrignani A."/>
            <person name="Fitzpatrick D."/>
            <person name="Nagy I."/>
            <person name="Doyle S."/>
            <person name="Anderson J.B."/>
            <person name="Grigoriev I.V."/>
            <person name="Gueldener U."/>
            <person name="Muensterkoetter M."/>
            <person name="Nagy L.G."/>
        </authorList>
    </citation>
    <scope>NUCLEOTIDE SEQUENCE [LARGE SCALE GENOMIC DNA]</scope>
    <source>
        <strain evidence="3">C18/9</strain>
    </source>
</reference>
<organism evidence="2 3">
    <name type="scientific">Armillaria ostoyae</name>
    <name type="common">Armillaria root rot fungus</name>
    <dbReference type="NCBI Taxonomy" id="47428"/>
    <lineage>
        <taxon>Eukaryota</taxon>
        <taxon>Fungi</taxon>
        <taxon>Dikarya</taxon>
        <taxon>Basidiomycota</taxon>
        <taxon>Agaricomycotina</taxon>
        <taxon>Agaricomycetes</taxon>
        <taxon>Agaricomycetidae</taxon>
        <taxon>Agaricales</taxon>
        <taxon>Marasmiineae</taxon>
        <taxon>Physalacriaceae</taxon>
        <taxon>Armillaria</taxon>
    </lineage>
</organism>
<feature type="compositionally biased region" description="Acidic residues" evidence="1">
    <location>
        <begin position="1"/>
        <end position="21"/>
    </location>
</feature>
<sequence length="299" mass="33103">MHQGGDDLEDDFVLDIPEEENDGFHVDDAQDFVSEEEGDSAGQPEDGQRDQAGPSNAKAIEKKRKRREKLKERKKRKLVDNPGSLVAVDSIAGHSTSELANYLSEMQKKTFPDMSAIELEATAVPESAIADTTSWQEPRTLDKLVEFIIKVVPSLRTRLLQKSKATGSPTLLFVTGAALRVVDVTRVLKDKRLRGDKGGEVAKLFAKHFKLAEHVTYLRRTKVGAAVGTPGRIGKLLCETDALTVSALSHIILDVTFRDTKRRSLLDIPETRDECMRTVLGCPQVIKQMKAGKIQVVLF</sequence>
<dbReference type="OrthoDB" id="1929311at2759"/>
<evidence type="ECO:0000313" key="3">
    <source>
        <dbReference type="Proteomes" id="UP000219338"/>
    </source>
</evidence>
<feature type="region of interest" description="Disordered" evidence="1">
    <location>
        <begin position="1"/>
        <end position="76"/>
    </location>
</feature>
<keyword evidence="3" id="KW-1185">Reference proteome</keyword>
<feature type="compositionally biased region" description="Basic residues" evidence="1">
    <location>
        <begin position="61"/>
        <end position="76"/>
    </location>
</feature>
<dbReference type="OMA" id="DHFAQKA"/>
<dbReference type="InterPro" id="IPR032704">
    <property type="entry name" value="Cms1"/>
</dbReference>
<dbReference type="Proteomes" id="UP000219338">
    <property type="component" value="Unassembled WGS sequence"/>
</dbReference>
<evidence type="ECO:0000313" key="2">
    <source>
        <dbReference type="EMBL" id="SJL00199.1"/>
    </source>
</evidence>
<evidence type="ECO:0008006" key="4">
    <source>
        <dbReference type="Google" id="ProtNLM"/>
    </source>
</evidence>
<dbReference type="GO" id="GO:0030686">
    <property type="term" value="C:90S preribosome"/>
    <property type="evidence" value="ECO:0007669"/>
    <property type="project" value="TreeGrafter"/>
</dbReference>
<dbReference type="Pfam" id="PF14617">
    <property type="entry name" value="CMS1"/>
    <property type="match status" value="1"/>
</dbReference>
<protein>
    <recommendedName>
        <fullName evidence="4">Protein CMS1</fullName>
    </recommendedName>
</protein>
<gene>
    <name evidence="2" type="ORF">ARMOST_03511</name>
</gene>
<dbReference type="STRING" id="47428.A0A284QUT3"/>
<dbReference type="AlphaFoldDB" id="A0A284QUT3"/>
<proteinExistence type="predicted"/>
<dbReference type="GO" id="GO:0005634">
    <property type="term" value="C:nucleus"/>
    <property type="evidence" value="ECO:0007669"/>
    <property type="project" value="TreeGrafter"/>
</dbReference>
<feature type="compositionally biased region" description="Acidic residues" evidence="1">
    <location>
        <begin position="29"/>
        <end position="39"/>
    </location>
</feature>
<accession>A0A284QUT3</accession>
<dbReference type="PANTHER" id="PTHR24030:SF0">
    <property type="entry name" value="PROTEIN CMSS1"/>
    <property type="match status" value="1"/>
</dbReference>